<reference evidence="1 2" key="1">
    <citation type="journal article" date="2013" name="PLoS Genet.">
        <title>The genome and development-dependent transcriptomes of Pyronema confluens: a window into fungal evolution.</title>
        <authorList>
            <person name="Traeger S."/>
            <person name="Altegoer F."/>
            <person name="Freitag M."/>
            <person name="Gabaldon T."/>
            <person name="Kempken F."/>
            <person name="Kumar A."/>
            <person name="Marcet-Houben M."/>
            <person name="Poggeler S."/>
            <person name="Stajich J.E."/>
            <person name="Nowrousian M."/>
        </authorList>
    </citation>
    <scope>NUCLEOTIDE SEQUENCE [LARGE SCALE GENOMIC DNA]</scope>
    <source>
        <strain evidence="2">CBS 100304</strain>
        <tissue evidence="1">Vegetative mycelium</tissue>
    </source>
</reference>
<gene>
    <name evidence="1" type="ORF">PCON_03961</name>
</gene>
<sequence>MHVNDHARHTYAGQGDYACYCFSEQPCHHKVFVRLNLKYRR</sequence>
<evidence type="ECO:0000313" key="2">
    <source>
        <dbReference type="Proteomes" id="UP000018144"/>
    </source>
</evidence>
<organism evidence="1 2">
    <name type="scientific">Pyronema omphalodes (strain CBS 100304)</name>
    <name type="common">Pyronema confluens</name>
    <dbReference type="NCBI Taxonomy" id="1076935"/>
    <lineage>
        <taxon>Eukaryota</taxon>
        <taxon>Fungi</taxon>
        <taxon>Dikarya</taxon>
        <taxon>Ascomycota</taxon>
        <taxon>Pezizomycotina</taxon>
        <taxon>Pezizomycetes</taxon>
        <taxon>Pezizales</taxon>
        <taxon>Pyronemataceae</taxon>
        <taxon>Pyronema</taxon>
    </lineage>
</organism>
<dbReference type="EMBL" id="HF936567">
    <property type="protein sequence ID" value="CCX34568.1"/>
    <property type="molecule type" value="Genomic_DNA"/>
</dbReference>
<protein>
    <submittedName>
        <fullName evidence="1">Uncharacterized protein</fullName>
    </submittedName>
</protein>
<accession>U4LXP7</accession>
<evidence type="ECO:0000313" key="1">
    <source>
        <dbReference type="EMBL" id="CCX34568.1"/>
    </source>
</evidence>
<dbReference type="Proteomes" id="UP000018144">
    <property type="component" value="Unassembled WGS sequence"/>
</dbReference>
<keyword evidence="2" id="KW-1185">Reference proteome</keyword>
<proteinExistence type="predicted"/>
<name>U4LXP7_PYROM</name>
<dbReference type="AlphaFoldDB" id="U4LXP7"/>